<dbReference type="InterPro" id="IPR000515">
    <property type="entry name" value="MetI-like"/>
</dbReference>
<feature type="transmembrane region" description="Helical" evidence="5">
    <location>
        <begin position="150"/>
        <end position="171"/>
    </location>
</feature>
<dbReference type="Gene3D" id="1.10.3720.10">
    <property type="entry name" value="MetI-like"/>
    <property type="match status" value="1"/>
</dbReference>
<evidence type="ECO:0000256" key="1">
    <source>
        <dbReference type="ARBA" id="ARBA00004141"/>
    </source>
</evidence>
<evidence type="ECO:0000256" key="4">
    <source>
        <dbReference type="ARBA" id="ARBA00023136"/>
    </source>
</evidence>
<dbReference type="CDD" id="cd06261">
    <property type="entry name" value="TM_PBP2"/>
    <property type="match status" value="1"/>
</dbReference>
<reference evidence="7" key="1">
    <citation type="submission" date="2014-07" db="EMBL/GenBank/DDBJ databases">
        <authorList>
            <person name="Zhang J.E."/>
            <person name="Yang H."/>
            <person name="Guo J."/>
            <person name="Deng Z."/>
            <person name="Luo H."/>
            <person name="Luo M."/>
            <person name="Zhao B."/>
        </authorList>
    </citation>
    <scope>NUCLEOTIDE SEQUENCE</scope>
    <source>
        <strain evidence="7">AM4</strain>
    </source>
</reference>
<evidence type="ECO:0000256" key="5">
    <source>
        <dbReference type="RuleBase" id="RU363032"/>
    </source>
</evidence>
<feature type="transmembrane region" description="Helical" evidence="5">
    <location>
        <begin position="191"/>
        <end position="212"/>
    </location>
</feature>
<feature type="transmembrane region" description="Helical" evidence="5">
    <location>
        <begin position="249"/>
        <end position="270"/>
    </location>
</feature>
<dbReference type="RefSeq" id="WP_210581809.1">
    <property type="nucleotide sequence ID" value="NZ_LK995540.1"/>
</dbReference>
<dbReference type="EMBL" id="LK995540">
    <property type="protein sequence ID" value="CED92381.1"/>
    <property type="molecule type" value="Genomic_DNA"/>
</dbReference>
<feature type="domain" description="ABC transmembrane type-1" evidence="6">
    <location>
        <begin position="102"/>
        <end position="314"/>
    </location>
</feature>
<dbReference type="InterPro" id="IPR035906">
    <property type="entry name" value="MetI-like_sf"/>
</dbReference>
<gene>
    <name evidence="7" type="ORF">AAM4_2549</name>
</gene>
<keyword evidence="4 5" id="KW-0472">Membrane</keyword>
<evidence type="ECO:0000256" key="2">
    <source>
        <dbReference type="ARBA" id="ARBA00022692"/>
    </source>
</evidence>
<dbReference type="GO" id="GO:0055085">
    <property type="term" value="P:transmembrane transport"/>
    <property type="evidence" value="ECO:0007669"/>
    <property type="project" value="InterPro"/>
</dbReference>
<comment type="subcellular location">
    <subcellularLocation>
        <location evidence="5">Cell membrane</location>
        <topology evidence="5">Multi-pass membrane protein</topology>
    </subcellularLocation>
    <subcellularLocation>
        <location evidence="1">Membrane</location>
        <topology evidence="1">Multi-pass membrane protein</topology>
    </subcellularLocation>
</comment>
<comment type="similarity">
    <text evidence="5">Belongs to the binding-protein-dependent transport system permease family.</text>
</comment>
<dbReference type="Pfam" id="PF00528">
    <property type="entry name" value="BPD_transp_1"/>
    <property type="match status" value="1"/>
</dbReference>
<dbReference type="PANTHER" id="PTHR43376">
    <property type="entry name" value="OLIGOPEPTIDE TRANSPORT SYSTEM PERMEASE PROTEIN"/>
    <property type="match status" value="1"/>
</dbReference>
<feature type="transmembrane region" description="Helical" evidence="5">
    <location>
        <begin position="9"/>
        <end position="29"/>
    </location>
</feature>
<proteinExistence type="inferred from homology"/>
<sequence>MRFLLRKIGFYAIALWAAVTLNFLLPRLLPGNPVDIMVSRLATHGQVSPATRQAIEALLGADTGASMWDQYVQYLGQLLRGDLGVSVAYFPTPVGQVIGQTLPWTIGLVGLATIISFLLGIVLGTAAGWKRGHFLDNIIPGLTMLQSVPYFWLALILLFLFSSTWRIFPIHGGYDVYGTVVGLNWPFIKSVVYYGILPAITIVISSVGGWTLGMRNMMVSTMSEDYILTAEAKGLTPRRIRTWYAARNAVLPSISGFAISLGFVVAGSLVTEQVFSYPGIGTALYQAVNNNDYALMQGIFLVITLSVLGANLIVDLLYGVIDPRTRARG</sequence>
<dbReference type="SUPFAM" id="SSF161098">
    <property type="entry name" value="MetI-like"/>
    <property type="match status" value="1"/>
</dbReference>
<keyword evidence="5" id="KW-0813">Transport</keyword>
<protein>
    <submittedName>
        <fullName evidence="7">Dipeptide transport system permease protein DppB</fullName>
    </submittedName>
</protein>
<dbReference type="PROSITE" id="PS50928">
    <property type="entry name" value="ABC_TM1"/>
    <property type="match status" value="1"/>
</dbReference>
<dbReference type="AlphaFoldDB" id="A0A1L7REB5"/>
<organism evidence="7">
    <name type="scientific">Actinomyces succiniciruminis</name>
    <dbReference type="NCBI Taxonomy" id="1522002"/>
    <lineage>
        <taxon>Bacteria</taxon>
        <taxon>Bacillati</taxon>
        <taxon>Actinomycetota</taxon>
        <taxon>Actinomycetes</taxon>
        <taxon>Actinomycetales</taxon>
        <taxon>Actinomycetaceae</taxon>
        <taxon>Actinomyces</taxon>
    </lineage>
</organism>
<keyword evidence="2 5" id="KW-0812">Transmembrane</keyword>
<dbReference type="GO" id="GO:0005886">
    <property type="term" value="C:plasma membrane"/>
    <property type="evidence" value="ECO:0007669"/>
    <property type="project" value="UniProtKB-SubCell"/>
</dbReference>
<accession>A0A1L7REB5</accession>
<name>A0A1L7REB5_9ACTO</name>
<evidence type="ECO:0000259" key="6">
    <source>
        <dbReference type="PROSITE" id="PS50928"/>
    </source>
</evidence>
<evidence type="ECO:0000313" key="7">
    <source>
        <dbReference type="EMBL" id="CED92381.1"/>
    </source>
</evidence>
<keyword evidence="3 5" id="KW-1133">Transmembrane helix</keyword>
<feature type="transmembrane region" description="Helical" evidence="5">
    <location>
        <begin position="104"/>
        <end position="129"/>
    </location>
</feature>
<feature type="transmembrane region" description="Helical" evidence="5">
    <location>
        <begin position="299"/>
        <end position="321"/>
    </location>
</feature>
<evidence type="ECO:0000256" key="3">
    <source>
        <dbReference type="ARBA" id="ARBA00022989"/>
    </source>
</evidence>
<dbReference type="PANTHER" id="PTHR43376:SF1">
    <property type="entry name" value="OLIGOPEPTIDE TRANSPORT SYSTEM PERMEASE PROTEIN"/>
    <property type="match status" value="1"/>
</dbReference>